<name>A0A2U1AV18_9BACT</name>
<dbReference type="AlphaFoldDB" id="A0A2U1AV18"/>
<accession>A0A2U1AV18</accession>
<sequence>MSLIEKAQKLISEKINALSLLDTGWQNRAYDFFLIFGQNDESESPWIKSSWYENFEPYFDRLIKQTDSLKETGIRVIKYKPEKRIAKKDNKEFIYHSEVKSGRLKWDIKSHEKWTVVNSADYYFLNLELWTPIWTVCEKRDSPPDIFITISNERDFENKREIQFGYLIVVAVAKNLKTDSKPVLRELSEKINAKATILKTRKWGKPETVGNWAFVNGIQDTFSGGIYNGQSLHSLDFSKLEFEPVWEIIYQEK</sequence>
<gene>
    <name evidence="1" type="ORF">C8E01_108162</name>
</gene>
<evidence type="ECO:0000313" key="1">
    <source>
        <dbReference type="EMBL" id="PVY40268.1"/>
    </source>
</evidence>
<evidence type="ECO:0000313" key="2">
    <source>
        <dbReference type="Proteomes" id="UP000245466"/>
    </source>
</evidence>
<dbReference type="EMBL" id="QEKI01000008">
    <property type="protein sequence ID" value="PVY40268.1"/>
    <property type="molecule type" value="Genomic_DNA"/>
</dbReference>
<reference evidence="1 2" key="1">
    <citation type="submission" date="2018-04" db="EMBL/GenBank/DDBJ databases">
        <title>Genomic Encyclopedia of Type Strains, Phase IV (KMG-IV): sequencing the most valuable type-strain genomes for metagenomic binning, comparative biology and taxonomic classification.</title>
        <authorList>
            <person name="Goeker M."/>
        </authorList>
    </citation>
    <scope>NUCLEOTIDE SEQUENCE [LARGE SCALE GENOMIC DNA]</scope>
    <source>
        <strain evidence="1 2">DSM 100231</strain>
    </source>
</reference>
<comment type="caution">
    <text evidence="1">The sequence shown here is derived from an EMBL/GenBank/DDBJ whole genome shotgun (WGS) entry which is preliminary data.</text>
</comment>
<proteinExistence type="predicted"/>
<dbReference type="Proteomes" id="UP000245466">
    <property type="component" value="Unassembled WGS sequence"/>
</dbReference>
<dbReference type="RefSeq" id="WP_116543988.1">
    <property type="nucleotide sequence ID" value="NZ_QEKI01000008.1"/>
</dbReference>
<dbReference type="OrthoDB" id="646919at2"/>
<organism evidence="1 2">
    <name type="scientific">Pontibacter virosus</name>
    <dbReference type="NCBI Taxonomy" id="1765052"/>
    <lineage>
        <taxon>Bacteria</taxon>
        <taxon>Pseudomonadati</taxon>
        <taxon>Bacteroidota</taxon>
        <taxon>Cytophagia</taxon>
        <taxon>Cytophagales</taxon>
        <taxon>Hymenobacteraceae</taxon>
        <taxon>Pontibacter</taxon>
    </lineage>
</organism>
<protein>
    <submittedName>
        <fullName evidence="1">Uncharacterized protein</fullName>
    </submittedName>
</protein>
<keyword evidence="2" id="KW-1185">Reference proteome</keyword>